<feature type="region of interest" description="Disordered" evidence="2">
    <location>
        <begin position="217"/>
        <end position="239"/>
    </location>
</feature>
<gene>
    <name evidence="5" type="ORF">SAMN05444417_1818</name>
</gene>
<dbReference type="Proteomes" id="UP000184292">
    <property type="component" value="Unassembled WGS sequence"/>
</dbReference>
<dbReference type="InterPro" id="IPR036366">
    <property type="entry name" value="PGBDSf"/>
</dbReference>
<dbReference type="InterPro" id="IPR036365">
    <property type="entry name" value="PGBD-like_sf"/>
</dbReference>
<dbReference type="Pfam" id="PF01471">
    <property type="entry name" value="PG_binding_1"/>
    <property type="match status" value="2"/>
</dbReference>
<dbReference type="AlphaFoldDB" id="A0A1M6E5W3"/>
<evidence type="ECO:0000313" key="6">
    <source>
        <dbReference type="Proteomes" id="UP000184292"/>
    </source>
</evidence>
<feature type="domain" description="Peptidoglycan binding-like" evidence="4">
    <location>
        <begin position="296"/>
        <end position="348"/>
    </location>
</feature>
<dbReference type="OrthoDB" id="8092964at2"/>
<organism evidence="5 6">
    <name type="scientific">Wenxinia saemankumensis</name>
    <dbReference type="NCBI Taxonomy" id="1447782"/>
    <lineage>
        <taxon>Bacteria</taxon>
        <taxon>Pseudomonadati</taxon>
        <taxon>Pseudomonadota</taxon>
        <taxon>Alphaproteobacteria</taxon>
        <taxon>Rhodobacterales</taxon>
        <taxon>Roseobacteraceae</taxon>
        <taxon>Wenxinia</taxon>
    </lineage>
</organism>
<feature type="chain" id="PRO_5012657912" evidence="3">
    <location>
        <begin position="22"/>
        <end position="549"/>
    </location>
</feature>
<evidence type="ECO:0000256" key="3">
    <source>
        <dbReference type="SAM" id="SignalP"/>
    </source>
</evidence>
<keyword evidence="1" id="KW-0175">Coiled coil</keyword>
<name>A0A1M6E5W3_9RHOB</name>
<protein>
    <submittedName>
        <fullName evidence="5">Peptidoglycan-binding (PGRP) domain of peptidoglycan hydrolases-containing protein</fullName>
    </submittedName>
</protein>
<dbReference type="SUPFAM" id="SSF47090">
    <property type="entry name" value="PGBD-like"/>
    <property type="match status" value="2"/>
</dbReference>
<evidence type="ECO:0000256" key="1">
    <source>
        <dbReference type="SAM" id="Coils"/>
    </source>
</evidence>
<proteinExistence type="predicted"/>
<feature type="domain" description="Peptidoglycan binding-like" evidence="4">
    <location>
        <begin position="488"/>
        <end position="540"/>
    </location>
</feature>
<keyword evidence="6" id="KW-1185">Reference proteome</keyword>
<dbReference type="Gene3D" id="3.40.50.1460">
    <property type="match status" value="1"/>
</dbReference>
<keyword evidence="5" id="KW-0378">Hydrolase</keyword>
<sequence>MPRSLSLAAALSLLAALPAAAEDAALALGIERYERLSRAPGAEDVVAATEALAPLDFAVTAVPNARSGNAISALQTWAEAAAEADRVVAVLAGRFVTDGDRSWLLTADSGRVSLFGLGDRAISVESVMAVLARHPGRALLLVAGTGDDAELTPYLSDGAALADVPQGVTVITGPTGAISDFIRDELAEPGTDLIARAGRYRQLDLAGYTPPSLVLIPEGTERRAPEPEPEPEGPSSTETALWEGSRTLDTVAAYRNYLSRYPRGAWRSEAEDAIAAILAEPNRDARLAEERIELSRDERRGIQRDLTQLGYDTRGVDGIFGAGSRTAIRNWQQQNGFAQTSYLTPEQIVRLDAQATRAEAERAAEAERQRAERERLDRAYWDETGAGGTLAGLTTYLERYPEGLFAGTARERIEALQLAEAERADRADRQAWAAAEEAGRPADYRAYLERFPEGRFAQQARARIEAARRPSPEVQAAERALGLNTLTIRLIEQRLSALGFAAGAVDGQIDADTRRALSAYQEGQGLNATGFVDQGTIVRLIADGLEALR</sequence>
<evidence type="ECO:0000313" key="5">
    <source>
        <dbReference type="EMBL" id="SHI80783.1"/>
    </source>
</evidence>
<accession>A0A1M6E5W3</accession>
<feature type="signal peptide" evidence="3">
    <location>
        <begin position="1"/>
        <end position="21"/>
    </location>
</feature>
<reference evidence="5 6" key="1">
    <citation type="submission" date="2016-11" db="EMBL/GenBank/DDBJ databases">
        <authorList>
            <person name="Jaros S."/>
            <person name="Januszkiewicz K."/>
            <person name="Wedrychowicz H."/>
        </authorList>
    </citation>
    <scope>NUCLEOTIDE SEQUENCE [LARGE SCALE GENOMIC DNA]</scope>
    <source>
        <strain evidence="5 6">DSM 100565</strain>
    </source>
</reference>
<dbReference type="GO" id="GO:0016787">
    <property type="term" value="F:hydrolase activity"/>
    <property type="evidence" value="ECO:0007669"/>
    <property type="project" value="UniProtKB-KW"/>
</dbReference>
<feature type="coiled-coil region" evidence="1">
    <location>
        <begin position="348"/>
        <end position="377"/>
    </location>
</feature>
<keyword evidence="3" id="KW-0732">Signal</keyword>
<dbReference type="RefSeq" id="WP_073328773.1">
    <property type="nucleotide sequence ID" value="NZ_FQYO01000003.1"/>
</dbReference>
<evidence type="ECO:0000256" key="2">
    <source>
        <dbReference type="SAM" id="MobiDB-lite"/>
    </source>
</evidence>
<evidence type="ECO:0000259" key="4">
    <source>
        <dbReference type="Pfam" id="PF01471"/>
    </source>
</evidence>
<dbReference type="Gene3D" id="1.10.101.10">
    <property type="entry name" value="PGBD-like superfamily/PGBD"/>
    <property type="match status" value="2"/>
</dbReference>
<dbReference type="EMBL" id="FQYO01000003">
    <property type="protein sequence ID" value="SHI80783.1"/>
    <property type="molecule type" value="Genomic_DNA"/>
</dbReference>
<dbReference type="STRING" id="1447782.SAMN05444417_1818"/>
<dbReference type="InterPro" id="IPR002477">
    <property type="entry name" value="Peptidoglycan-bd-like"/>
</dbReference>